<organism evidence="1 2">
    <name type="scientific">Steinernema glaseri</name>
    <dbReference type="NCBI Taxonomy" id="37863"/>
    <lineage>
        <taxon>Eukaryota</taxon>
        <taxon>Metazoa</taxon>
        <taxon>Ecdysozoa</taxon>
        <taxon>Nematoda</taxon>
        <taxon>Chromadorea</taxon>
        <taxon>Rhabditida</taxon>
        <taxon>Tylenchina</taxon>
        <taxon>Panagrolaimomorpha</taxon>
        <taxon>Strongyloidoidea</taxon>
        <taxon>Steinernematidae</taxon>
        <taxon>Steinernema</taxon>
    </lineage>
</organism>
<keyword evidence="1" id="KW-1185">Reference proteome</keyword>
<reference evidence="2" key="1">
    <citation type="submission" date="2016-11" db="UniProtKB">
        <authorList>
            <consortium name="WormBaseParasite"/>
        </authorList>
    </citation>
    <scope>IDENTIFICATION</scope>
</reference>
<evidence type="ECO:0000313" key="2">
    <source>
        <dbReference type="WBParaSite" id="L893_g2084.t1"/>
    </source>
</evidence>
<proteinExistence type="predicted"/>
<dbReference type="WBParaSite" id="L893_g2084.t1">
    <property type="protein sequence ID" value="L893_g2084.t1"/>
    <property type="gene ID" value="L893_g2084"/>
</dbReference>
<evidence type="ECO:0000313" key="1">
    <source>
        <dbReference type="Proteomes" id="UP000095287"/>
    </source>
</evidence>
<dbReference type="Proteomes" id="UP000095287">
    <property type="component" value="Unplaced"/>
</dbReference>
<accession>A0A1I7YXX6</accession>
<name>A0A1I7YXX6_9BILA</name>
<dbReference type="AlphaFoldDB" id="A0A1I7YXX6"/>
<sequence>MSPMTFKEKYLTGFMRIGCGIVFVEGDRYVSEAEGGDRYMTEDGALINEDAMINCFPENFLLNKIDGHGNLLDELKDVADIARRATLFDHADINEHKAKLGTYLLIKKWRIFQMECCTELKGGDGYMTEDGALINEDAMIECFPDNFLLNKIDGHGKLLDTFKEFDGTAKRIFINGDDYKYPSERPPIAYDHTTLNFAYDHTTLNIRELVKSRKSSSVGPEMDEYMNKKKIFLFEADPLLVDRNKSWIKPEPSGILQLIDRSRQLISAAPSSGDPRGADVHRGVPSLFVRSTCSRIRFAVFFRGSARFTCALSFLTAGPEASFEETLESQWLQWFMGRRKTCFWHEELGDGTRSAVVSGTVRCTLLFPVCRAFINVQLWEMRDSANLSSAFLSCSCWKDENLKLKFSRLNLALLGFSSISMQSQTMGFSERKHLEGIGERLQENRRASPFTCF</sequence>
<protein>
    <submittedName>
        <fullName evidence="2">Decapping nuclease</fullName>
    </submittedName>
</protein>